<proteinExistence type="predicted"/>
<feature type="region of interest" description="Disordered" evidence="1">
    <location>
        <begin position="1"/>
        <end position="26"/>
    </location>
</feature>
<evidence type="ECO:0000313" key="2">
    <source>
        <dbReference type="EMBL" id="GLW71158.1"/>
    </source>
</evidence>
<sequence length="112" mass="11763">MEREPQQRDEERQDEERQDGGLRIDPASGAAACVELAADNHGLRLDGTVATLAELDALSAELTADGPLEGSGSTSGGTCSRRTPVSCWSTSTAAGGSRGRTRMVLRRSRCSA</sequence>
<gene>
    <name evidence="2" type="ORF">Kpho02_34570</name>
</gene>
<protein>
    <submittedName>
        <fullName evidence="2">Uncharacterized protein</fullName>
    </submittedName>
</protein>
<dbReference type="Proteomes" id="UP001165041">
    <property type="component" value="Unassembled WGS sequence"/>
</dbReference>
<name>A0A9W6Q9V9_9ACTN</name>
<evidence type="ECO:0000313" key="3">
    <source>
        <dbReference type="Proteomes" id="UP001165041"/>
    </source>
</evidence>
<accession>A0A9W6Q9V9</accession>
<dbReference type="AlphaFoldDB" id="A0A9W6Q9V9"/>
<feature type="compositionally biased region" description="Basic and acidic residues" evidence="1">
    <location>
        <begin position="1"/>
        <end position="22"/>
    </location>
</feature>
<organism evidence="2 3">
    <name type="scientific">Kitasatospora phosalacinea</name>
    <dbReference type="NCBI Taxonomy" id="2065"/>
    <lineage>
        <taxon>Bacteria</taxon>
        <taxon>Bacillati</taxon>
        <taxon>Actinomycetota</taxon>
        <taxon>Actinomycetes</taxon>
        <taxon>Kitasatosporales</taxon>
        <taxon>Streptomycetaceae</taxon>
        <taxon>Kitasatospora</taxon>
    </lineage>
</organism>
<feature type="compositionally biased region" description="Low complexity" evidence="1">
    <location>
        <begin position="70"/>
        <end position="83"/>
    </location>
</feature>
<feature type="region of interest" description="Disordered" evidence="1">
    <location>
        <begin position="63"/>
        <end position="112"/>
    </location>
</feature>
<comment type="caution">
    <text evidence="2">The sequence shown here is derived from an EMBL/GenBank/DDBJ whole genome shotgun (WGS) entry which is preliminary data.</text>
</comment>
<evidence type="ECO:0000256" key="1">
    <source>
        <dbReference type="SAM" id="MobiDB-lite"/>
    </source>
</evidence>
<feature type="compositionally biased region" description="Basic residues" evidence="1">
    <location>
        <begin position="99"/>
        <end position="112"/>
    </location>
</feature>
<dbReference type="EMBL" id="BSSA01000010">
    <property type="protein sequence ID" value="GLW71158.1"/>
    <property type="molecule type" value="Genomic_DNA"/>
</dbReference>
<dbReference type="RefSeq" id="WP_285736962.1">
    <property type="nucleotide sequence ID" value="NZ_BSSA01000010.1"/>
</dbReference>
<reference evidence="2" key="1">
    <citation type="submission" date="2023-02" db="EMBL/GenBank/DDBJ databases">
        <title>Kitasatospora phosalacinea NBRC 14627.</title>
        <authorList>
            <person name="Ichikawa N."/>
            <person name="Sato H."/>
            <person name="Tonouchi N."/>
        </authorList>
    </citation>
    <scope>NUCLEOTIDE SEQUENCE</scope>
    <source>
        <strain evidence="2">NBRC 14627</strain>
    </source>
</reference>